<evidence type="ECO:0000313" key="2">
    <source>
        <dbReference type="EMBL" id="SDW02284.1"/>
    </source>
</evidence>
<dbReference type="SUPFAM" id="SSF48452">
    <property type="entry name" value="TPR-like"/>
    <property type="match status" value="1"/>
</dbReference>
<dbReference type="Pfam" id="PF12741">
    <property type="entry name" value="SusD-like"/>
    <property type="match status" value="1"/>
</dbReference>
<name>A0A1H2Q6K2_9FLAO</name>
<gene>
    <name evidence="2" type="ORF">SAMN04487892_0072</name>
</gene>
<evidence type="ECO:0000313" key="3">
    <source>
        <dbReference type="Proteomes" id="UP000199592"/>
    </source>
</evidence>
<dbReference type="InterPro" id="IPR024302">
    <property type="entry name" value="SusD-like"/>
</dbReference>
<keyword evidence="2" id="KW-0449">Lipoprotein</keyword>
<evidence type="ECO:0000256" key="1">
    <source>
        <dbReference type="SAM" id="SignalP"/>
    </source>
</evidence>
<dbReference type="STRING" id="1073328.SAMN05216294_1421"/>
<dbReference type="InterPro" id="IPR041662">
    <property type="entry name" value="SusD-like_2"/>
</dbReference>
<protein>
    <submittedName>
        <fullName evidence="2">Susd and RagB outer membrane lipoprotein</fullName>
    </submittedName>
</protein>
<keyword evidence="3" id="KW-1185">Reference proteome</keyword>
<dbReference type="AlphaFoldDB" id="A0A1H2Q6K2"/>
<dbReference type="Gene3D" id="1.25.40.390">
    <property type="match status" value="2"/>
</dbReference>
<feature type="chain" id="PRO_5011461833" evidence="1">
    <location>
        <begin position="23"/>
        <end position="554"/>
    </location>
</feature>
<sequence length="554" mass="59992">MKNIFKYISIALLALLPLSSCETTDLDLRSNPNALSEDQADPNLLLNTVQLNYRNAMTSFNNFGAQLTRIDYMSGRIYFNNFTGASSNGIWSNTYVGIMSNTLAMERINAESDLDYSYNVAMGKTMLAHSLLLLVDYLGEAAYSQALNPAEFPAPLLDDGPSVYAAALDLLDEATALFNSTSGLPSAATDLFYDGDASKWIKAVNTIKMKAYLTTGDLAAFNSIASGSNYITSTEDDLQFQYGINILNPDTRHPDYQGGYTDTGVGPYRSNWIMWQMLENDDPRIRYYFYRQADGTPGNVDVNGADVPPNEETLSCSLFIVPDHYAGLPYCSLPNGYWGRSHGNDEGGPPDGLLKTAPGVYPAAGNFDDDRFEGIFQGAGGAGAGIEPIILASYVDFWKAEAAYASGASDAVVTGHIQAGLTKSIAKTQSFGALDGAADLSFEPSAAEVTAFIDGIVADFTAGATEEDKMNVLGTQFFITMYGGGAEAHNFYRRTGYPTNLLPNWEPDPGPYPRSFLYPSDEVITNPNLTQKTDLTTQVFWDTNPASPTFPAAN</sequence>
<reference evidence="3" key="1">
    <citation type="submission" date="2016-10" db="EMBL/GenBank/DDBJ databases">
        <authorList>
            <person name="Varghese N."/>
            <person name="Submissions S."/>
        </authorList>
    </citation>
    <scope>NUCLEOTIDE SEQUENCE [LARGE SCALE GENOMIC DNA]</scope>
    <source>
        <strain evidence="3">DSM 25030</strain>
    </source>
</reference>
<keyword evidence="1" id="KW-0732">Signal</keyword>
<accession>A0A1H2Q6K2</accession>
<dbReference type="Proteomes" id="UP000199592">
    <property type="component" value="Unassembled WGS sequence"/>
</dbReference>
<feature type="signal peptide" evidence="1">
    <location>
        <begin position="1"/>
        <end position="22"/>
    </location>
</feature>
<organism evidence="2 3">
    <name type="scientific">Flagellimonas zhangzhouensis</name>
    <dbReference type="NCBI Taxonomy" id="1073328"/>
    <lineage>
        <taxon>Bacteria</taxon>
        <taxon>Pseudomonadati</taxon>
        <taxon>Bacteroidota</taxon>
        <taxon>Flavobacteriia</taxon>
        <taxon>Flavobacteriales</taxon>
        <taxon>Flavobacteriaceae</taxon>
        <taxon>Flagellimonas</taxon>
    </lineage>
</organism>
<proteinExistence type="predicted"/>
<dbReference type="OrthoDB" id="725917at2"/>
<dbReference type="EMBL" id="FNMY01000001">
    <property type="protein sequence ID" value="SDW02284.1"/>
    <property type="molecule type" value="Genomic_DNA"/>
</dbReference>
<dbReference type="InterPro" id="IPR011990">
    <property type="entry name" value="TPR-like_helical_dom_sf"/>
</dbReference>
<dbReference type="Pfam" id="PF12771">
    <property type="entry name" value="SusD-like_2"/>
    <property type="match status" value="1"/>
</dbReference>
<dbReference type="RefSeq" id="WP_090293746.1">
    <property type="nucleotide sequence ID" value="NZ_FNKI01000002.1"/>
</dbReference>